<evidence type="ECO:0000256" key="4">
    <source>
        <dbReference type="ARBA" id="ARBA00022692"/>
    </source>
</evidence>
<feature type="region of interest" description="Disordered" evidence="12">
    <location>
        <begin position="74"/>
        <end position="96"/>
    </location>
</feature>
<evidence type="ECO:0000256" key="1">
    <source>
        <dbReference type="ARBA" id="ARBA00022448"/>
    </source>
</evidence>
<dbReference type="NCBIfam" id="TIGR00681">
    <property type="entry name" value="kdpC"/>
    <property type="match status" value="1"/>
</dbReference>
<dbReference type="GO" id="GO:0005524">
    <property type="term" value="F:ATP binding"/>
    <property type="evidence" value="ECO:0007669"/>
    <property type="project" value="UniProtKB-UniRule"/>
</dbReference>
<keyword evidence="1 11" id="KW-0813">Transport</keyword>
<dbReference type="InterPro" id="IPR003820">
    <property type="entry name" value="KdpC"/>
</dbReference>
<comment type="caution">
    <text evidence="13">The sequence shown here is derived from an EMBL/GenBank/DDBJ whole genome shotgun (WGS) entry which is preliminary data.</text>
</comment>
<dbReference type="NCBIfam" id="NF001454">
    <property type="entry name" value="PRK00315.1"/>
    <property type="match status" value="1"/>
</dbReference>
<protein>
    <recommendedName>
        <fullName evidence="11">Potassium-transporting ATPase KdpC subunit</fullName>
    </recommendedName>
    <alternativeName>
        <fullName evidence="11">ATP phosphohydrolase [potassium-transporting] C chain</fullName>
    </alternativeName>
    <alternativeName>
        <fullName evidence="11">Potassium-binding and translocating subunit C</fullName>
    </alternativeName>
    <alternativeName>
        <fullName evidence="11">Potassium-translocating ATPase C chain</fullName>
    </alternativeName>
</protein>
<proteinExistence type="inferred from homology"/>
<name>A0A367FGH8_9ACTN</name>
<keyword evidence="8 11" id="KW-1133">Transmembrane helix</keyword>
<dbReference type="Proteomes" id="UP000252914">
    <property type="component" value="Unassembled WGS sequence"/>
</dbReference>
<organism evidence="13 14">
    <name type="scientific">Streptomyces diacarni</name>
    <dbReference type="NCBI Taxonomy" id="2800381"/>
    <lineage>
        <taxon>Bacteria</taxon>
        <taxon>Bacillati</taxon>
        <taxon>Actinomycetota</taxon>
        <taxon>Actinomycetes</taxon>
        <taxon>Kitasatosporales</taxon>
        <taxon>Streptomycetaceae</taxon>
        <taxon>Streptomyces</taxon>
    </lineage>
</organism>
<comment type="similarity">
    <text evidence="11">Belongs to the KdpC family.</text>
</comment>
<keyword evidence="3 11" id="KW-0633">Potassium transport</keyword>
<keyword evidence="6 11" id="KW-0067">ATP-binding</keyword>
<comment type="subunit">
    <text evidence="11">The system is composed of three essential subunits: KdpA, KdpB and KdpC.</text>
</comment>
<accession>A0A367FGH8</accession>
<dbReference type="Pfam" id="PF02669">
    <property type="entry name" value="KdpC"/>
    <property type="match status" value="1"/>
</dbReference>
<keyword evidence="7 11" id="KW-0630">Potassium</keyword>
<evidence type="ECO:0000256" key="12">
    <source>
        <dbReference type="SAM" id="MobiDB-lite"/>
    </source>
</evidence>
<comment type="function">
    <text evidence="11">Part of the high-affinity ATP-driven potassium transport (or Kdp) system, which catalyzes the hydrolysis of ATP coupled with the electrogenic transport of potassium into the cytoplasm. This subunit acts as a catalytic chaperone that increases the ATP-binding affinity of the ATP-hydrolyzing subunit KdpB by the formation of a transient KdpB/KdpC/ATP ternary complex.</text>
</comment>
<evidence type="ECO:0000313" key="14">
    <source>
        <dbReference type="Proteomes" id="UP000252914"/>
    </source>
</evidence>
<evidence type="ECO:0000256" key="2">
    <source>
        <dbReference type="ARBA" id="ARBA00022475"/>
    </source>
</evidence>
<evidence type="ECO:0000256" key="10">
    <source>
        <dbReference type="ARBA" id="ARBA00023136"/>
    </source>
</evidence>
<dbReference type="EMBL" id="QOIN01000024">
    <property type="protein sequence ID" value="RCG28797.1"/>
    <property type="molecule type" value="Genomic_DNA"/>
</dbReference>
<dbReference type="PANTHER" id="PTHR30042:SF2">
    <property type="entry name" value="POTASSIUM-TRANSPORTING ATPASE KDPC SUBUNIT"/>
    <property type="match status" value="1"/>
</dbReference>
<reference evidence="13 14" key="1">
    <citation type="submission" date="2018-06" db="EMBL/GenBank/DDBJ databases">
        <title>Streptomyces reniochalinae sp. nov. and Streptomyces diacarnus sp. nov. from marine sponges.</title>
        <authorList>
            <person name="Li L."/>
        </authorList>
    </citation>
    <scope>NUCLEOTIDE SEQUENCE [LARGE SCALE GENOMIC DNA]</scope>
    <source>
        <strain evidence="13 14">LHW51701</strain>
    </source>
</reference>
<dbReference type="AlphaFoldDB" id="A0A367FGH8"/>
<comment type="subcellular location">
    <subcellularLocation>
        <location evidence="11">Cell membrane</location>
        <topology evidence="11">Single-pass membrane protein</topology>
    </subcellularLocation>
</comment>
<keyword evidence="10 11" id="KW-0472">Membrane</keyword>
<evidence type="ECO:0000256" key="5">
    <source>
        <dbReference type="ARBA" id="ARBA00022741"/>
    </source>
</evidence>
<feature type="compositionally biased region" description="Basic and acidic residues" evidence="12">
    <location>
        <begin position="74"/>
        <end position="86"/>
    </location>
</feature>
<keyword evidence="2 11" id="KW-1003">Cell membrane</keyword>
<dbReference type="GO" id="GO:0008556">
    <property type="term" value="F:P-type potassium transmembrane transporter activity"/>
    <property type="evidence" value="ECO:0007669"/>
    <property type="project" value="InterPro"/>
</dbReference>
<gene>
    <name evidence="11" type="primary">kdpC</name>
    <name evidence="13" type="ORF">DTL70_01495</name>
</gene>
<dbReference type="PANTHER" id="PTHR30042">
    <property type="entry name" value="POTASSIUM-TRANSPORTING ATPASE C CHAIN"/>
    <property type="match status" value="1"/>
</dbReference>
<dbReference type="HAMAP" id="MF_00276">
    <property type="entry name" value="KdpC"/>
    <property type="match status" value="1"/>
</dbReference>
<evidence type="ECO:0000313" key="13">
    <source>
        <dbReference type="EMBL" id="RCG28797.1"/>
    </source>
</evidence>
<keyword evidence="14" id="KW-1185">Reference proteome</keyword>
<dbReference type="RefSeq" id="WP_114019985.1">
    <property type="nucleotide sequence ID" value="NZ_QOIN01000024.1"/>
</dbReference>
<dbReference type="PIRSF" id="PIRSF001296">
    <property type="entry name" value="K_ATPase_KdpC"/>
    <property type="match status" value="1"/>
</dbReference>
<evidence type="ECO:0000256" key="9">
    <source>
        <dbReference type="ARBA" id="ARBA00023065"/>
    </source>
</evidence>
<dbReference type="GO" id="GO:0005886">
    <property type="term" value="C:plasma membrane"/>
    <property type="evidence" value="ECO:0007669"/>
    <property type="project" value="UniProtKB-SubCell"/>
</dbReference>
<evidence type="ECO:0000256" key="11">
    <source>
        <dbReference type="HAMAP-Rule" id="MF_00276"/>
    </source>
</evidence>
<keyword evidence="9 11" id="KW-0406">Ion transport</keyword>
<evidence type="ECO:0000256" key="6">
    <source>
        <dbReference type="ARBA" id="ARBA00022840"/>
    </source>
</evidence>
<keyword evidence="4 11" id="KW-0812">Transmembrane</keyword>
<evidence type="ECO:0000256" key="8">
    <source>
        <dbReference type="ARBA" id="ARBA00022989"/>
    </source>
</evidence>
<evidence type="ECO:0000256" key="7">
    <source>
        <dbReference type="ARBA" id="ARBA00022958"/>
    </source>
</evidence>
<evidence type="ECO:0000256" key="3">
    <source>
        <dbReference type="ARBA" id="ARBA00022538"/>
    </source>
</evidence>
<keyword evidence="5 11" id="KW-0547">Nucleotide-binding</keyword>
<sequence>MTATLSPRRTGRLAWAACRALLVLTVVCGLLYPLAVTGIAQAAFPDRADGTPVRADGRDVGSALVGQRWSGREWFHGRPSHSDYDPRATGSGQLGASDPRLVRTVRENRQAVADYNGVPTAAVPPDAVTGSGSAIDPDVSPEYARIQTSRVARANHLTKGAVRELVDAHTEGRDLGFLGEPRVNVLKLNVAVRKAAAAAR</sequence>